<sequence length="146" mass="15510">MKLVTHKVGGVYGEGTLSFTYRFLEEQVTIPIVPGTTPQPFIIYVPVPHHPYGSANPVHGASGYMAIHPGVNIGPTATTVITTKVSESTTTSGSDSVAATTTTTSTDTITGARARSTATSEATRRECRSPRTRGGLRPSKRRSYTE</sequence>
<name>A0A8S9MY30_BRACR</name>
<reference evidence="2" key="1">
    <citation type="submission" date="2019-12" db="EMBL/GenBank/DDBJ databases">
        <title>Genome sequencing and annotation of Brassica cretica.</title>
        <authorList>
            <person name="Studholme D.J."/>
            <person name="Sarris P."/>
        </authorList>
    </citation>
    <scope>NUCLEOTIDE SEQUENCE</scope>
    <source>
        <strain evidence="2">PFS-109/04</strain>
        <tissue evidence="2">Leaf</tissue>
    </source>
</reference>
<comment type="caution">
    <text evidence="2">The sequence shown here is derived from an EMBL/GenBank/DDBJ whole genome shotgun (WGS) entry which is preliminary data.</text>
</comment>
<protein>
    <submittedName>
        <fullName evidence="2">Uncharacterized protein</fullName>
    </submittedName>
</protein>
<dbReference type="EMBL" id="QGKX02002183">
    <property type="protein sequence ID" value="KAF3486698.1"/>
    <property type="molecule type" value="Genomic_DNA"/>
</dbReference>
<feature type="region of interest" description="Disordered" evidence="1">
    <location>
        <begin position="86"/>
        <end position="146"/>
    </location>
</feature>
<feature type="compositionally biased region" description="Low complexity" evidence="1">
    <location>
        <begin position="88"/>
        <end position="121"/>
    </location>
</feature>
<dbReference type="Proteomes" id="UP000712600">
    <property type="component" value="Unassembled WGS sequence"/>
</dbReference>
<accession>A0A8S9MY30</accession>
<proteinExistence type="predicted"/>
<evidence type="ECO:0000313" key="3">
    <source>
        <dbReference type="Proteomes" id="UP000712600"/>
    </source>
</evidence>
<gene>
    <name evidence="2" type="ORF">F2Q69_00056724</name>
</gene>
<evidence type="ECO:0000256" key="1">
    <source>
        <dbReference type="SAM" id="MobiDB-lite"/>
    </source>
</evidence>
<evidence type="ECO:0000313" key="2">
    <source>
        <dbReference type="EMBL" id="KAF3486698.1"/>
    </source>
</evidence>
<organism evidence="2 3">
    <name type="scientific">Brassica cretica</name>
    <name type="common">Mustard</name>
    <dbReference type="NCBI Taxonomy" id="69181"/>
    <lineage>
        <taxon>Eukaryota</taxon>
        <taxon>Viridiplantae</taxon>
        <taxon>Streptophyta</taxon>
        <taxon>Embryophyta</taxon>
        <taxon>Tracheophyta</taxon>
        <taxon>Spermatophyta</taxon>
        <taxon>Magnoliopsida</taxon>
        <taxon>eudicotyledons</taxon>
        <taxon>Gunneridae</taxon>
        <taxon>Pentapetalae</taxon>
        <taxon>rosids</taxon>
        <taxon>malvids</taxon>
        <taxon>Brassicales</taxon>
        <taxon>Brassicaceae</taxon>
        <taxon>Brassiceae</taxon>
        <taxon>Brassica</taxon>
    </lineage>
</organism>
<dbReference type="AlphaFoldDB" id="A0A8S9MY30"/>